<dbReference type="InterPro" id="IPR011238">
    <property type="entry name" value="Micro_shell_prot_PduT"/>
</dbReference>
<dbReference type="PROSITE" id="PS51930">
    <property type="entry name" value="BMC_2"/>
    <property type="match status" value="2"/>
</dbReference>
<evidence type="ECO:0000256" key="2">
    <source>
        <dbReference type="ARBA" id="ARBA00024446"/>
    </source>
</evidence>
<evidence type="ECO:0000313" key="5">
    <source>
        <dbReference type="EMBL" id="HIQ63675.1"/>
    </source>
</evidence>
<name>A0A9D0YZE5_9FIRM</name>
<dbReference type="SUPFAM" id="SSF143414">
    <property type="entry name" value="CcmK-like"/>
    <property type="match status" value="2"/>
</dbReference>
<dbReference type="InterPro" id="IPR000249">
    <property type="entry name" value="BMC_dom"/>
</dbReference>
<dbReference type="SMART" id="SM00877">
    <property type="entry name" value="BMC"/>
    <property type="match status" value="2"/>
</dbReference>
<protein>
    <submittedName>
        <fullName evidence="5">BMC domain-containing protein</fullName>
    </submittedName>
</protein>
<proteinExistence type="inferred from homology"/>
<dbReference type="CDD" id="cd07053">
    <property type="entry name" value="BMC_PduT_repeat1"/>
    <property type="match status" value="1"/>
</dbReference>
<gene>
    <name evidence="5" type="ORF">IAA66_08860</name>
</gene>
<dbReference type="GO" id="GO:0031469">
    <property type="term" value="C:bacterial microcompartment"/>
    <property type="evidence" value="ECO:0007669"/>
    <property type="project" value="UniProtKB-SubCell"/>
</dbReference>
<dbReference type="InterPro" id="IPR044872">
    <property type="entry name" value="CcmK/CsoS1_BMC"/>
</dbReference>
<feature type="domain" description="BMC" evidence="4">
    <location>
        <begin position="95"/>
        <end position="181"/>
    </location>
</feature>
<comment type="caution">
    <text evidence="5">The sequence shown here is derived from an EMBL/GenBank/DDBJ whole genome shotgun (WGS) entry which is preliminary data.</text>
</comment>
<dbReference type="PANTHER" id="PTHR33941:SF11">
    <property type="entry name" value="BACTERIAL MICROCOMPARTMENT SHELL PROTEIN PDUJ"/>
    <property type="match status" value="1"/>
</dbReference>
<dbReference type="PANTHER" id="PTHR33941">
    <property type="entry name" value="PROPANEDIOL UTILIZATION PROTEIN PDUA"/>
    <property type="match status" value="1"/>
</dbReference>
<comment type="similarity">
    <text evidence="3">Belongs to the bacterial microcompartments protein family.</text>
</comment>
<sequence length="181" mass="18228">MISLGLLELNSIARGVEAGDAMLKAAEVTLLKAGSVCPGKYTVVISGEVAAVKAAMDAGRALARDCLVDDLTIASLEPQVIPAIAGCAQTRGVQALGVMEFYSIAASVVGADAAAKAADVRLLEVRLGLGIGGKSYVSLSGEVAAVQAAVDAGIAEAKAKGLLVSTCVIPSPREEIFDSML</sequence>
<evidence type="ECO:0000256" key="3">
    <source>
        <dbReference type="PROSITE-ProRule" id="PRU01278"/>
    </source>
</evidence>
<dbReference type="InterPro" id="IPR037233">
    <property type="entry name" value="CcmK-like_sf"/>
</dbReference>
<evidence type="ECO:0000256" key="1">
    <source>
        <dbReference type="ARBA" id="ARBA00024322"/>
    </source>
</evidence>
<reference evidence="5" key="1">
    <citation type="submission" date="2020-10" db="EMBL/GenBank/DDBJ databases">
        <authorList>
            <person name="Gilroy R."/>
        </authorList>
    </citation>
    <scope>NUCLEOTIDE SEQUENCE</scope>
    <source>
        <strain evidence="5">ChiHile30-977</strain>
    </source>
</reference>
<accession>A0A9D0YZE5</accession>
<dbReference type="AlphaFoldDB" id="A0A9D0YZE5"/>
<dbReference type="CDD" id="cd07054">
    <property type="entry name" value="BMC_PduT_repeat2"/>
    <property type="match status" value="1"/>
</dbReference>
<organism evidence="5 6">
    <name type="scientific">Candidatus Avichristensenella intestinipullorum</name>
    <dbReference type="NCBI Taxonomy" id="2840693"/>
    <lineage>
        <taxon>Bacteria</taxon>
        <taxon>Bacillati</taxon>
        <taxon>Bacillota</taxon>
        <taxon>Clostridia</taxon>
        <taxon>Candidatus Avichristensenella</taxon>
    </lineage>
</organism>
<reference evidence="5" key="2">
    <citation type="journal article" date="2021" name="PeerJ">
        <title>Extensive microbial diversity within the chicken gut microbiome revealed by metagenomics and culture.</title>
        <authorList>
            <person name="Gilroy R."/>
            <person name="Ravi A."/>
            <person name="Getino M."/>
            <person name="Pursley I."/>
            <person name="Horton D.L."/>
            <person name="Alikhan N.F."/>
            <person name="Baker D."/>
            <person name="Gharbi K."/>
            <person name="Hall N."/>
            <person name="Watson M."/>
            <person name="Adriaenssens E.M."/>
            <person name="Foster-Nyarko E."/>
            <person name="Jarju S."/>
            <person name="Secka A."/>
            <person name="Antonio M."/>
            <person name="Oren A."/>
            <person name="Chaudhuri R.R."/>
            <person name="La Ragione R."/>
            <person name="Hildebrand F."/>
            <person name="Pallen M.J."/>
        </authorList>
    </citation>
    <scope>NUCLEOTIDE SEQUENCE</scope>
    <source>
        <strain evidence="5">ChiHile30-977</strain>
    </source>
</reference>
<evidence type="ECO:0000313" key="6">
    <source>
        <dbReference type="Proteomes" id="UP000886819"/>
    </source>
</evidence>
<dbReference type="Gene3D" id="3.30.70.1710">
    <property type="match status" value="2"/>
</dbReference>
<dbReference type="Proteomes" id="UP000886819">
    <property type="component" value="Unassembled WGS sequence"/>
</dbReference>
<dbReference type="EMBL" id="DVFI01000121">
    <property type="protein sequence ID" value="HIQ63675.1"/>
    <property type="molecule type" value="Genomic_DNA"/>
</dbReference>
<feature type="domain" description="BMC" evidence="4">
    <location>
        <begin position="3"/>
        <end position="85"/>
    </location>
</feature>
<evidence type="ECO:0000259" key="4">
    <source>
        <dbReference type="PROSITE" id="PS51930"/>
    </source>
</evidence>
<dbReference type="InterPro" id="IPR050575">
    <property type="entry name" value="BMC_shell"/>
</dbReference>
<keyword evidence="2" id="KW-1283">Bacterial microcompartment</keyword>
<comment type="subcellular location">
    <subcellularLocation>
        <location evidence="1">Bacterial microcompartment</location>
    </subcellularLocation>
</comment>
<dbReference type="PIRSF" id="PIRSF034834">
    <property type="entry name" value="PduT"/>
    <property type="match status" value="1"/>
</dbReference>
<dbReference type="Pfam" id="PF00936">
    <property type="entry name" value="BMC"/>
    <property type="match status" value="2"/>
</dbReference>